<dbReference type="PATRIC" id="fig|1300222.3.peg.801"/>
<dbReference type="AlphaFoldDB" id="M8DM51"/>
<dbReference type="SMART" id="SM00646">
    <property type="entry name" value="Ami_3"/>
    <property type="match status" value="1"/>
</dbReference>
<protein>
    <submittedName>
        <fullName evidence="4">Cell wall hydrolase/autolysin</fullName>
    </submittedName>
</protein>
<keyword evidence="1 4" id="KW-0378">Hydrolase</keyword>
<sequence length="237" mass="25916">MRIAIDAGHGPDTPGKRSPDDSLREFHFNSSVAKRVVALLSAYESVITLEVHEQGRDVPLKERTDRANKWKADAYVSIHANASGSAWSDANGIETFVYPSENAETRKLATNVHAALIDGTKRRDRGVKTADFHVLRETAMTAILVECGFMTNREECELLKAESYRDKVAQAIVDGLVKTYGLKRKEAVTVPKTDREAAEKVIAVLGALYMASDNAQVREAAHLAANALRDAAGIPRS</sequence>
<dbReference type="Proteomes" id="UP000012081">
    <property type="component" value="Unassembled WGS sequence"/>
</dbReference>
<dbReference type="SUPFAM" id="SSF53187">
    <property type="entry name" value="Zn-dependent exopeptidases"/>
    <property type="match status" value="1"/>
</dbReference>
<dbReference type="EMBL" id="APBN01000001">
    <property type="protein sequence ID" value="EMT54698.1"/>
    <property type="molecule type" value="Genomic_DNA"/>
</dbReference>
<dbReference type="GO" id="GO:0008745">
    <property type="term" value="F:N-acetylmuramoyl-L-alanine amidase activity"/>
    <property type="evidence" value="ECO:0007669"/>
    <property type="project" value="InterPro"/>
</dbReference>
<comment type="caution">
    <text evidence="4">The sequence shown here is derived from an EMBL/GenBank/DDBJ whole genome shotgun (WGS) entry which is preliminary data.</text>
</comment>
<dbReference type="CDD" id="cd02696">
    <property type="entry name" value="MurNAc-LAA"/>
    <property type="match status" value="1"/>
</dbReference>
<accession>M8DM51</accession>
<dbReference type="GO" id="GO:0030288">
    <property type="term" value="C:outer membrane-bounded periplasmic space"/>
    <property type="evidence" value="ECO:0007669"/>
    <property type="project" value="TreeGrafter"/>
</dbReference>
<evidence type="ECO:0000256" key="2">
    <source>
        <dbReference type="SAM" id="MobiDB-lite"/>
    </source>
</evidence>
<dbReference type="OrthoDB" id="2475113at2"/>
<dbReference type="Pfam" id="PF01520">
    <property type="entry name" value="Amidase_3"/>
    <property type="match status" value="1"/>
</dbReference>
<dbReference type="PANTHER" id="PTHR30404">
    <property type="entry name" value="N-ACETYLMURAMOYL-L-ALANINE AMIDASE"/>
    <property type="match status" value="1"/>
</dbReference>
<keyword evidence="5" id="KW-1185">Reference proteome</keyword>
<gene>
    <name evidence="4" type="ORF">I532_03800</name>
</gene>
<dbReference type="InterPro" id="IPR050695">
    <property type="entry name" value="N-acetylmuramoyl_amidase_3"/>
</dbReference>
<reference evidence="4 5" key="1">
    <citation type="submission" date="2013-03" db="EMBL/GenBank/DDBJ databases">
        <title>Assembly of a new bacterial strain Brevibacillus borstelensis AK1.</title>
        <authorList>
            <person name="Rajan I."/>
            <person name="PoliReddy D."/>
            <person name="Sugumar T."/>
            <person name="Rathinam K."/>
            <person name="Alqarawi S."/>
            <person name="Khalil A.B."/>
            <person name="Sivakumar N."/>
        </authorList>
    </citation>
    <scope>NUCLEOTIDE SEQUENCE [LARGE SCALE GENOMIC DNA]</scope>
    <source>
        <strain evidence="4 5">AK1</strain>
    </source>
</reference>
<evidence type="ECO:0000256" key="1">
    <source>
        <dbReference type="ARBA" id="ARBA00022801"/>
    </source>
</evidence>
<dbReference type="STRING" id="1300222.I532_03800"/>
<dbReference type="RefSeq" id="WP_003386503.1">
    <property type="nucleotide sequence ID" value="NZ_APBN01000001.1"/>
</dbReference>
<evidence type="ECO:0000313" key="5">
    <source>
        <dbReference type="Proteomes" id="UP000012081"/>
    </source>
</evidence>
<dbReference type="Gene3D" id="3.40.630.40">
    <property type="entry name" value="Zn-dependent exopeptidases"/>
    <property type="match status" value="1"/>
</dbReference>
<feature type="domain" description="MurNAc-LAA" evidence="3">
    <location>
        <begin position="64"/>
        <end position="177"/>
    </location>
</feature>
<feature type="region of interest" description="Disordered" evidence="2">
    <location>
        <begin position="1"/>
        <end position="22"/>
    </location>
</feature>
<organism evidence="4 5">
    <name type="scientific">Brevibacillus borstelensis AK1</name>
    <dbReference type="NCBI Taxonomy" id="1300222"/>
    <lineage>
        <taxon>Bacteria</taxon>
        <taxon>Bacillati</taxon>
        <taxon>Bacillota</taxon>
        <taxon>Bacilli</taxon>
        <taxon>Bacillales</taxon>
        <taxon>Paenibacillaceae</taxon>
        <taxon>Brevibacillus</taxon>
    </lineage>
</organism>
<evidence type="ECO:0000313" key="4">
    <source>
        <dbReference type="EMBL" id="EMT54698.1"/>
    </source>
</evidence>
<name>M8DM51_9BACL</name>
<dbReference type="PANTHER" id="PTHR30404:SF0">
    <property type="entry name" value="N-ACETYLMURAMOYL-L-ALANINE AMIDASE AMIC"/>
    <property type="match status" value="1"/>
</dbReference>
<dbReference type="InterPro" id="IPR002508">
    <property type="entry name" value="MurNAc-LAA_cat"/>
</dbReference>
<proteinExistence type="predicted"/>
<evidence type="ECO:0000259" key="3">
    <source>
        <dbReference type="SMART" id="SM00646"/>
    </source>
</evidence>
<dbReference type="GO" id="GO:0009253">
    <property type="term" value="P:peptidoglycan catabolic process"/>
    <property type="evidence" value="ECO:0007669"/>
    <property type="project" value="InterPro"/>
</dbReference>